<evidence type="ECO:0000313" key="2">
    <source>
        <dbReference type="EMBL" id="AEF98591.1"/>
    </source>
</evidence>
<dbReference type="InterPro" id="IPR035994">
    <property type="entry name" value="Nucleoside_phosphorylase_sf"/>
</dbReference>
<dbReference type="Proteomes" id="UP000008888">
    <property type="component" value="Chromosome"/>
</dbReference>
<keyword evidence="3" id="KW-1185">Reference proteome</keyword>
<dbReference type="GO" id="GO:0009116">
    <property type="term" value="P:nucleoside metabolic process"/>
    <property type="evidence" value="ECO:0007669"/>
    <property type="project" value="InterPro"/>
</dbReference>
<protein>
    <recommendedName>
        <fullName evidence="4">Nucleoside phosphorylase domain-containing protein</fullName>
    </recommendedName>
</protein>
<name>F9ZYP5_METMM</name>
<proteinExistence type="predicted"/>
<dbReference type="GO" id="GO:0051539">
    <property type="term" value="F:4 iron, 4 sulfur cluster binding"/>
    <property type="evidence" value="ECO:0007669"/>
    <property type="project" value="TreeGrafter"/>
</dbReference>
<dbReference type="InterPro" id="IPR049539">
    <property type="entry name" value="SPL"/>
</dbReference>
<dbReference type="eggNOG" id="COG0775">
    <property type="taxonomic scope" value="Bacteria"/>
</dbReference>
<keyword evidence="1" id="KW-1133">Transmembrane helix</keyword>
<dbReference type="SUPFAM" id="SSF53167">
    <property type="entry name" value="Purine and uridine phosphorylases"/>
    <property type="match status" value="1"/>
</dbReference>
<dbReference type="PANTHER" id="PTHR37822">
    <property type="entry name" value="SPORE PHOTOPRODUCT LYASE-RELATED"/>
    <property type="match status" value="1"/>
</dbReference>
<dbReference type="Gene3D" id="3.40.50.1580">
    <property type="entry name" value="Nucleoside phosphorylase domain"/>
    <property type="match status" value="1"/>
</dbReference>
<dbReference type="GO" id="GO:0003913">
    <property type="term" value="F:DNA photolyase activity"/>
    <property type="evidence" value="ECO:0007669"/>
    <property type="project" value="TreeGrafter"/>
</dbReference>
<evidence type="ECO:0000256" key="1">
    <source>
        <dbReference type="SAM" id="Phobius"/>
    </source>
</evidence>
<feature type="transmembrane region" description="Helical" evidence="1">
    <location>
        <begin position="47"/>
        <end position="67"/>
    </location>
</feature>
<dbReference type="EMBL" id="CP002738">
    <property type="protein sequence ID" value="AEF98591.1"/>
    <property type="molecule type" value="Genomic_DNA"/>
</dbReference>
<evidence type="ECO:0008006" key="4">
    <source>
        <dbReference type="Google" id="ProtNLM"/>
    </source>
</evidence>
<reference evidence="2 3" key="1">
    <citation type="journal article" date="2011" name="J. Bacteriol.">
        <title>Complete Genome Sequence of the Aerobic Marine Methanotroph Methylomonas methanica MC09.</title>
        <authorList>
            <person name="Boden R."/>
            <person name="Cunliffe M."/>
            <person name="Scanlan J."/>
            <person name="Moussard H."/>
            <person name="Kits K.D."/>
            <person name="Klotz M.G."/>
            <person name="Jetten M.S."/>
            <person name="Vuilleumier S."/>
            <person name="Han J."/>
            <person name="Peters L."/>
            <person name="Mikhailova N."/>
            <person name="Teshima H."/>
            <person name="Tapia R."/>
            <person name="Kyrpides N."/>
            <person name="Ivanova N."/>
            <person name="Pagani I."/>
            <person name="Cheng J.F."/>
            <person name="Goodwin L."/>
            <person name="Han C."/>
            <person name="Hauser L."/>
            <person name="Land M.L."/>
            <person name="Lapidus A."/>
            <person name="Lucas S."/>
            <person name="Pitluck S."/>
            <person name="Woyke T."/>
            <person name="Stein L."/>
            <person name="Murrell J.C."/>
        </authorList>
    </citation>
    <scope>NUCLEOTIDE SEQUENCE [LARGE SCALE GENOMIC DNA]</scope>
    <source>
        <strain evidence="2 3">MC09</strain>
    </source>
</reference>
<dbReference type="KEGG" id="mmt:Metme_0141"/>
<evidence type="ECO:0000313" key="3">
    <source>
        <dbReference type="Proteomes" id="UP000008888"/>
    </source>
</evidence>
<organism evidence="2 3">
    <name type="scientific">Methylomonas methanica (strain DSM 25384 / MC09)</name>
    <dbReference type="NCBI Taxonomy" id="857087"/>
    <lineage>
        <taxon>Bacteria</taxon>
        <taxon>Pseudomonadati</taxon>
        <taxon>Pseudomonadota</taxon>
        <taxon>Gammaproteobacteria</taxon>
        <taxon>Methylococcales</taxon>
        <taxon>Methylococcaceae</taxon>
        <taxon>Methylomonas</taxon>
    </lineage>
</organism>
<dbReference type="AlphaFoldDB" id="F9ZYP5"/>
<reference evidence="3" key="3">
    <citation type="submission" date="2011-05" db="EMBL/GenBank/DDBJ databases">
        <title>Complete sequence of Methylomonas methanica MC09.</title>
        <authorList>
            <consortium name="US DOE Joint Genome Institute"/>
            <person name="Lucas S."/>
            <person name="Han J."/>
            <person name="Lapidus A."/>
            <person name="Cheng J.-F."/>
            <person name="Goodwin L."/>
            <person name="Pitluck S."/>
            <person name="Peters L."/>
            <person name="Mikhailova N."/>
            <person name="Teshima H."/>
            <person name="Han C."/>
            <person name="Tapia R."/>
            <person name="Land M."/>
            <person name="Hauser L."/>
            <person name="Kyrpides N."/>
            <person name="Ivanova N."/>
            <person name="Pagani I."/>
            <person name="Stein L."/>
            <person name="Woyke T."/>
        </authorList>
    </citation>
    <scope>NUCLEOTIDE SEQUENCE [LARGE SCALE GENOMIC DNA]</scope>
    <source>
        <strain evidence="3">MC09</strain>
    </source>
</reference>
<keyword evidence="1" id="KW-0812">Transmembrane</keyword>
<dbReference type="STRING" id="857087.Metme_0141"/>
<dbReference type="GO" id="GO:1904047">
    <property type="term" value="F:S-adenosyl-L-methionine binding"/>
    <property type="evidence" value="ECO:0007669"/>
    <property type="project" value="TreeGrafter"/>
</dbReference>
<gene>
    <name evidence="2" type="ordered locus">Metme_0141</name>
</gene>
<dbReference type="HOGENOM" id="CLU_082375_0_0_6"/>
<sequence>MNISPNIFVFCALACEAKPLIKAWRLKKLPAASHPFAIYTDQHRVVVISGIGKLAMAGAIGYVMALFENPGLPIMLNMGIAGHRKHEPGSLVLGQKITDSESGRSFYPQLPFTVFVPTETVFTQAKPNADYSTQGVFDMEASGFYEMAVKFSSSELIQVAKIISDNAQSPMTNITETAVERWIDLQLPNIQLLIEQIADCRSLAPQNNVLQIQQKLSEQFHMTVSHSLKLNVLLQRWWLLKGDTELKWQETGPKNAKELLAWIENELDRTDFYL</sequence>
<accession>F9ZYP5</accession>
<dbReference type="GO" id="GO:0042601">
    <property type="term" value="C:endospore-forming forespore"/>
    <property type="evidence" value="ECO:0007669"/>
    <property type="project" value="TreeGrafter"/>
</dbReference>
<keyword evidence="1" id="KW-0472">Membrane</keyword>
<reference key="2">
    <citation type="submission" date="2011-05" db="EMBL/GenBank/DDBJ databases">
        <title>Complete genome sequence of the aerobic marine methanotroph Methylomonas methanica MC09.</title>
        <authorList>
            <person name="Boden R."/>
            <person name="Cunliffe M."/>
            <person name="Scanlan J."/>
            <person name="Moussard H."/>
            <person name="Kits K.D."/>
            <person name="Klotz M."/>
            <person name="Jetten M."/>
            <person name="Vuilleumier S."/>
            <person name="Han J."/>
            <person name="Peters L."/>
            <person name="Mikhailova N."/>
            <person name="Teshima H."/>
            <person name="Tapia R."/>
            <person name="Kyrpides N."/>
            <person name="Ivanova N."/>
            <person name="Pagani I."/>
            <person name="Cheng J.-F."/>
            <person name="Goodwin L."/>
            <person name="Han C."/>
            <person name="Hauser L."/>
            <person name="Land M."/>
            <person name="Lapidus A."/>
            <person name="Lucas S."/>
            <person name="Pitluck S."/>
            <person name="Woyke T."/>
            <person name="Stein L.Y."/>
            <person name="Murrell C."/>
        </authorList>
    </citation>
    <scope>NUCLEOTIDE SEQUENCE</scope>
    <source>
        <strain>MC09</strain>
    </source>
</reference>
<dbReference type="PANTHER" id="PTHR37822:SF2">
    <property type="entry name" value="SPORE PHOTOPRODUCT LYASE"/>
    <property type="match status" value="1"/>
</dbReference>